<dbReference type="OrthoDB" id="3540210at2759"/>
<gene>
    <name evidence="2" type="ORF">yc1106_02240</name>
</gene>
<keyword evidence="3" id="KW-1185">Reference proteome</keyword>
<proteinExistence type="predicted"/>
<dbReference type="EMBL" id="CP089275">
    <property type="protein sequence ID" value="USP74966.1"/>
    <property type="molecule type" value="Genomic_DNA"/>
</dbReference>
<evidence type="ECO:0000313" key="2">
    <source>
        <dbReference type="EMBL" id="USP74966.1"/>
    </source>
</evidence>
<protein>
    <submittedName>
        <fullName evidence="2">Uncharacterized protein</fullName>
    </submittedName>
</protein>
<reference evidence="2" key="1">
    <citation type="submission" date="2021-12" db="EMBL/GenBank/DDBJ databases">
        <title>Curvularia clavata genome.</title>
        <authorList>
            <person name="Cao Y."/>
        </authorList>
    </citation>
    <scope>NUCLEOTIDE SEQUENCE</scope>
    <source>
        <strain evidence="2">Yc1106</strain>
    </source>
</reference>
<dbReference type="AlphaFoldDB" id="A0A9Q8Z2G3"/>
<keyword evidence="1" id="KW-0812">Transmembrane</keyword>
<sequence>MTARLVDFEEDWFHWDKKPYKVGFWNNWSKNGALAATLTLPSNESKVLLVMITLFVSVVGGYAWNIVCFVIHQLLSTNKGRDGLYHQRQVVLRNAQTPVSTLWYLIKLGYSWKSNTRRAVRRQLPFVLLAFAYIACFTIASIVSVQIASVGNSALLRSMDCGFFIEEVPLTMQYKIQSEHRRQLQRSAEYVLSKLPTKLEIGVTCPFNPPSLCRNSTRGTIKMQTEMLNSHEHFGINSRVGDRVEYRKVSVCTPLPFTEDPKYATERPANFTDELYRNYNYLDLNYTIPGISIPYDKLRSSLANLQPYRFSVYPSFPGATVNESALNKTLSDMNYTVVQPVEELRLRDADVTVAVLNTNALYMEPSNDILLGAQGSWKAQPVSAFACSERYQFCNPTSKQCTRQDALLNIVEQIPKTIDFQVKQNIGFNPIQQATVSLIAGLALNFNYHSILRSIGGTAMLAQDKLIEGAGTMSLKVESNQTEIELENWFHIQMAAMQHEFIEGMVLGDEFMPYRQQMEDPNWQNLCKSRLIYHPDAVSFSSGGGDGEGHMILISS</sequence>
<keyword evidence="1" id="KW-1133">Transmembrane helix</keyword>
<organism evidence="2 3">
    <name type="scientific">Curvularia clavata</name>
    <dbReference type="NCBI Taxonomy" id="95742"/>
    <lineage>
        <taxon>Eukaryota</taxon>
        <taxon>Fungi</taxon>
        <taxon>Dikarya</taxon>
        <taxon>Ascomycota</taxon>
        <taxon>Pezizomycotina</taxon>
        <taxon>Dothideomycetes</taxon>
        <taxon>Pleosporomycetidae</taxon>
        <taxon>Pleosporales</taxon>
        <taxon>Pleosporineae</taxon>
        <taxon>Pleosporaceae</taxon>
        <taxon>Curvularia</taxon>
    </lineage>
</organism>
<dbReference type="VEuPathDB" id="FungiDB:yc1106_02240"/>
<evidence type="ECO:0000256" key="1">
    <source>
        <dbReference type="SAM" id="Phobius"/>
    </source>
</evidence>
<name>A0A9Q8Z2G3_CURCL</name>
<evidence type="ECO:0000313" key="3">
    <source>
        <dbReference type="Proteomes" id="UP001056012"/>
    </source>
</evidence>
<dbReference type="Proteomes" id="UP001056012">
    <property type="component" value="Chromosome 2"/>
</dbReference>
<accession>A0A9Q8Z2G3</accession>
<feature type="transmembrane region" description="Helical" evidence="1">
    <location>
        <begin position="47"/>
        <end position="71"/>
    </location>
</feature>
<feature type="transmembrane region" description="Helical" evidence="1">
    <location>
        <begin position="126"/>
        <end position="148"/>
    </location>
</feature>
<keyword evidence="1" id="KW-0472">Membrane</keyword>